<comment type="caution">
    <text evidence="1">The sequence shown here is derived from an EMBL/GenBank/DDBJ whole genome shotgun (WGS) entry which is preliminary data.</text>
</comment>
<organism evidence="1 2">
    <name type="scientific">Coemansia aciculifera</name>
    <dbReference type="NCBI Taxonomy" id="417176"/>
    <lineage>
        <taxon>Eukaryota</taxon>
        <taxon>Fungi</taxon>
        <taxon>Fungi incertae sedis</taxon>
        <taxon>Zoopagomycota</taxon>
        <taxon>Kickxellomycotina</taxon>
        <taxon>Kickxellomycetes</taxon>
        <taxon>Kickxellales</taxon>
        <taxon>Kickxellaceae</taxon>
        <taxon>Coemansia</taxon>
    </lineage>
</organism>
<accession>A0ACC1M0D8</accession>
<evidence type="ECO:0000313" key="2">
    <source>
        <dbReference type="Proteomes" id="UP001139981"/>
    </source>
</evidence>
<evidence type="ECO:0000313" key="1">
    <source>
        <dbReference type="EMBL" id="KAJ2890416.1"/>
    </source>
</evidence>
<protein>
    <submittedName>
        <fullName evidence="1">Uncharacterized protein</fullName>
    </submittedName>
</protein>
<keyword evidence="2" id="KW-1185">Reference proteome</keyword>
<dbReference type="Proteomes" id="UP001139981">
    <property type="component" value="Unassembled WGS sequence"/>
</dbReference>
<dbReference type="EMBL" id="JANBVB010001364">
    <property type="protein sequence ID" value="KAJ2890416.1"/>
    <property type="molecule type" value="Genomic_DNA"/>
</dbReference>
<sequence length="121" mass="13878">MDSSELNAIKAQLSGGNGKDTANTVEKTTQNEQRQTMLAQILAPDALQRLGQMALVKKEKVRAVEDMLINMARMNQIRARVTEDELKGMLQRINDEHDKETKIVYSRKAYESEEEEEYNFD</sequence>
<gene>
    <name evidence="1" type="ORF">IWW38_004145</name>
</gene>
<name>A0ACC1M0D8_9FUNG</name>
<reference evidence="1" key="1">
    <citation type="submission" date="2022-07" db="EMBL/GenBank/DDBJ databases">
        <title>Phylogenomic reconstructions and comparative analyses of Kickxellomycotina fungi.</title>
        <authorList>
            <person name="Reynolds N.K."/>
            <person name="Stajich J.E."/>
            <person name="Barry K."/>
            <person name="Grigoriev I.V."/>
            <person name="Crous P."/>
            <person name="Smith M.E."/>
        </authorList>
    </citation>
    <scope>NUCLEOTIDE SEQUENCE</scope>
    <source>
        <strain evidence="1">CBS 190363</strain>
    </source>
</reference>
<proteinExistence type="predicted"/>